<dbReference type="Proteomes" id="UP000807353">
    <property type="component" value="Unassembled WGS sequence"/>
</dbReference>
<evidence type="ECO:0000313" key="1">
    <source>
        <dbReference type="EMBL" id="KAF9465707.1"/>
    </source>
</evidence>
<protein>
    <submittedName>
        <fullName evidence="1">Uncharacterized protein</fullName>
    </submittedName>
</protein>
<name>A0A9P5Y8V7_9AGAR</name>
<dbReference type="AlphaFoldDB" id="A0A9P5Y8V7"/>
<reference evidence="1" key="1">
    <citation type="submission" date="2020-11" db="EMBL/GenBank/DDBJ databases">
        <authorList>
            <consortium name="DOE Joint Genome Institute"/>
            <person name="Ahrendt S."/>
            <person name="Riley R."/>
            <person name="Andreopoulos W."/>
            <person name="Labutti K."/>
            <person name="Pangilinan J."/>
            <person name="Ruiz-Duenas F.J."/>
            <person name="Barrasa J.M."/>
            <person name="Sanchez-Garcia M."/>
            <person name="Camarero S."/>
            <person name="Miyauchi S."/>
            <person name="Serrano A."/>
            <person name="Linde D."/>
            <person name="Babiker R."/>
            <person name="Drula E."/>
            <person name="Ayuso-Fernandez I."/>
            <person name="Pacheco R."/>
            <person name="Padilla G."/>
            <person name="Ferreira P."/>
            <person name="Barriuso J."/>
            <person name="Kellner H."/>
            <person name="Castanera R."/>
            <person name="Alfaro M."/>
            <person name="Ramirez L."/>
            <person name="Pisabarro A.G."/>
            <person name="Kuo A."/>
            <person name="Tritt A."/>
            <person name="Lipzen A."/>
            <person name="He G."/>
            <person name="Yan M."/>
            <person name="Ng V."/>
            <person name="Cullen D."/>
            <person name="Martin F."/>
            <person name="Rosso M.-N."/>
            <person name="Henrissat B."/>
            <person name="Hibbett D."/>
            <person name="Martinez A.T."/>
            <person name="Grigoriev I.V."/>
        </authorList>
    </citation>
    <scope>NUCLEOTIDE SEQUENCE</scope>
    <source>
        <strain evidence="1">CBS 247.69</strain>
    </source>
</reference>
<keyword evidence="2" id="KW-1185">Reference proteome</keyword>
<proteinExistence type="predicted"/>
<sequence length="74" mass="8563">MSKVSRSLVDRCKIKRLCIREYCPPRSSWVPHVFSSGSSWHRPDTSHSIPYYTFCAQLLIVSDFVMRCTSHPST</sequence>
<organism evidence="1 2">
    <name type="scientific">Collybia nuda</name>
    <dbReference type="NCBI Taxonomy" id="64659"/>
    <lineage>
        <taxon>Eukaryota</taxon>
        <taxon>Fungi</taxon>
        <taxon>Dikarya</taxon>
        <taxon>Basidiomycota</taxon>
        <taxon>Agaricomycotina</taxon>
        <taxon>Agaricomycetes</taxon>
        <taxon>Agaricomycetidae</taxon>
        <taxon>Agaricales</taxon>
        <taxon>Tricholomatineae</taxon>
        <taxon>Clitocybaceae</taxon>
        <taxon>Collybia</taxon>
    </lineage>
</organism>
<evidence type="ECO:0000313" key="2">
    <source>
        <dbReference type="Proteomes" id="UP000807353"/>
    </source>
</evidence>
<accession>A0A9P5Y8V7</accession>
<gene>
    <name evidence="1" type="ORF">BDZ94DRAFT_1252943</name>
</gene>
<comment type="caution">
    <text evidence="1">The sequence shown here is derived from an EMBL/GenBank/DDBJ whole genome shotgun (WGS) entry which is preliminary data.</text>
</comment>
<dbReference type="EMBL" id="MU150245">
    <property type="protein sequence ID" value="KAF9465707.1"/>
    <property type="molecule type" value="Genomic_DNA"/>
</dbReference>